<gene>
    <name evidence="1" type="ORF">EYF80_015188</name>
</gene>
<accession>A0A4Z2IA53</accession>
<evidence type="ECO:0000313" key="1">
    <source>
        <dbReference type="EMBL" id="TNN74641.1"/>
    </source>
</evidence>
<sequence>MFKSREGLESKPASSLERSPVGCISIHSHHLRPGHRVLVGVVVVVVWIPVAETGHTAAVAVIAVLVGHVRGLGMSVRRGGVGVAQGAAIRRAAGKRTFVLGMRGSMRAMDGVNVRESRGELLVCRMSVAKF</sequence>
<protein>
    <submittedName>
        <fullName evidence="1">Uncharacterized protein</fullName>
    </submittedName>
</protein>
<reference evidence="1 2" key="1">
    <citation type="submission" date="2019-03" db="EMBL/GenBank/DDBJ databases">
        <title>First draft genome of Liparis tanakae, snailfish: a comprehensive survey of snailfish specific genes.</title>
        <authorList>
            <person name="Kim W."/>
            <person name="Song I."/>
            <person name="Jeong J.-H."/>
            <person name="Kim D."/>
            <person name="Kim S."/>
            <person name="Ryu S."/>
            <person name="Song J.Y."/>
            <person name="Lee S.K."/>
        </authorList>
    </citation>
    <scope>NUCLEOTIDE SEQUENCE [LARGE SCALE GENOMIC DNA]</scope>
    <source>
        <tissue evidence="1">Muscle</tissue>
    </source>
</reference>
<evidence type="ECO:0000313" key="2">
    <source>
        <dbReference type="Proteomes" id="UP000314294"/>
    </source>
</evidence>
<proteinExistence type="predicted"/>
<keyword evidence="2" id="KW-1185">Reference proteome</keyword>
<comment type="caution">
    <text evidence="1">The sequence shown here is derived from an EMBL/GenBank/DDBJ whole genome shotgun (WGS) entry which is preliminary data.</text>
</comment>
<dbReference type="EMBL" id="SRLO01000112">
    <property type="protein sequence ID" value="TNN74641.1"/>
    <property type="molecule type" value="Genomic_DNA"/>
</dbReference>
<dbReference type="AlphaFoldDB" id="A0A4Z2IA53"/>
<name>A0A4Z2IA53_9TELE</name>
<dbReference type="Proteomes" id="UP000314294">
    <property type="component" value="Unassembled WGS sequence"/>
</dbReference>
<organism evidence="1 2">
    <name type="scientific">Liparis tanakae</name>
    <name type="common">Tanaka's snailfish</name>
    <dbReference type="NCBI Taxonomy" id="230148"/>
    <lineage>
        <taxon>Eukaryota</taxon>
        <taxon>Metazoa</taxon>
        <taxon>Chordata</taxon>
        <taxon>Craniata</taxon>
        <taxon>Vertebrata</taxon>
        <taxon>Euteleostomi</taxon>
        <taxon>Actinopterygii</taxon>
        <taxon>Neopterygii</taxon>
        <taxon>Teleostei</taxon>
        <taxon>Neoteleostei</taxon>
        <taxon>Acanthomorphata</taxon>
        <taxon>Eupercaria</taxon>
        <taxon>Perciformes</taxon>
        <taxon>Cottioidei</taxon>
        <taxon>Cottales</taxon>
        <taxon>Liparidae</taxon>
        <taxon>Liparis</taxon>
    </lineage>
</organism>